<dbReference type="Pfam" id="PF04548">
    <property type="entry name" value="AIG1"/>
    <property type="match status" value="1"/>
</dbReference>
<dbReference type="SUPFAM" id="SSF52540">
    <property type="entry name" value="P-loop containing nucleoside triphosphate hydrolases"/>
    <property type="match status" value="1"/>
</dbReference>
<dbReference type="PANTHER" id="PTHR10903:SF112">
    <property type="entry name" value="SI:CH211-113E8.5"/>
    <property type="match status" value="1"/>
</dbReference>
<name>A0A3Q1FMJ4_9TELE</name>
<dbReference type="GeneTree" id="ENSGT01120000271858"/>
<keyword evidence="4" id="KW-0175">Coiled coil</keyword>
<dbReference type="PROSITE" id="PS51720">
    <property type="entry name" value="G_AIG1"/>
    <property type="match status" value="1"/>
</dbReference>
<evidence type="ECO:0000256" key="4">
    <source>
        <dbReference type="SAM" id="Coils"/>
    </source>
</evidence>
<dbReference type="InterPro" id="IPR045058">
    <property type="entry name" value="GIMA/IAN/Toc"/>
</dbReference>
<keyword evidence="2" id="KW-0547">Nucleotide-binding</keyword>
<evidence type="ECO:0000313" key="7">
    <source>
        <dbReference type="Proteomes" id="UP000257200"/>
    </source>
</evidence>
<dbReference type="CDD" id="cd01852">
    <property type="entry name" value="AIG1"/>
    <property type="match status" value="1"/>
</dbReference>
<keyword evidence="3" id="KW-0342">GTP-binding</keyword>
<evidence type="ECO:0000256" key="2">
    <source>
        <dbReference type="ARBA" id="ARBA00022741"/>
    </source>
</evidence>
<dbReference type="InterPro" id="IPR006703">
    <property type="entry name" value="G_AIG1"/>
</dbReference>
<dbReference type="Ensembl" id="ENSAPOT00000027020.1">
    <property type="protein sequence ID" value="ENSAPOP00000017674.1"/>
    <property type="gene ID" value="ENSAPOG00000020897.1"/>
</dbReference>
<feature type="domain" description="AIG1-type G" evidence="5">
    <location>
        <begin position="4"/>
        <end position="202"/>
    </location>
</feature>
<dbReference type="InParanoid" id="A0A3Q1FMJ4"/>
<reference evidence="6" key="2">
    <citation type="submission" date="2025-09" db="UniProtKB">
        <authorList>
            <consortium name="Ensembl"/>
        </authorList>
    </citation>
    <scope>IDENTIFICATION</scope>
</reference>
<accession>A0A3Q1FMJ4</accession>
<feature type="coiled-coil region" evidence="4">
    <location>
        <begin position="198"/>
        <end position="230"/>
    </location>
</feature>
<dbReference type="GO" id="GO:0005525">
    <property type="term" value="F:GTP binding"/>
    <property type="evidence" value="ECO:0007669"/>
    <property type="project" value="UniProtKB-KW"/>
</dbReference>
<dbReference type="PANTHER" id="PTHR10903">
    <property type="entry name" value="GTPASE, IMAP FAMILY MEMBER-RELATED"/>
    <property type="match status" value="1"/>
</dbReference>
<comment type="similarity">
    <text evidence="1">Belongs to the TRAFAC class TrmE-Era-EngA-EngB-Septin-like GTPase superfamily. AIG1/Toc34/Toc159-like paraseptin GTPase family. IAN subfamily.</text>
</comment>
<proteinExistence type="inferred from homology"/>
<dbReference type="Gene3D" id="3.40.50.300">
    <property type="entry name" value="P-loop containing nucleotide triphosphate hydrolases"/>
    <property type="match status" value="1"/>
</dbReference>
<sequence length="262" mass="29836">FKNSRKNKIVMVGKTGSGKSTSGNSILGCEPLESGISPKSITDECSKARTTVDGQDVVVIDTMGLFDSSKDENTISGIISQCISFACPGPHILLIIIALGRFTEEEMKTVQQIQKLFGQDADKYSMVLFTRGDDLKGKSIEEFFGGSPELQKFMDRCHGQYHVFNNELKNGPQATELLRKIRNIVKNNGGSHYTSEMFQEAERAINEETQRILKEEEEEMHNEKEQLKREMQPKFEKLKNIMEKHRFRENSEFVNPEMRETQ</sequence>
<reference evidence="6" key="1">
    <citation type="submission" date="2025-08" db="UniProtKB">
        <authorList>
            <consortium name="Ensembl"/>
        </authorList>
    </citation>
    <scope>IDENTIFICATION</scope>
</reference>
<organism evidence="6 7">
    <name type="scientific">Acanthochromis polyacanthus</name>
    <name type="common">spiny chromis</name>
    <dbReference type="NCBI Taxonomy" id="80966"/>
    <lineage>
        <taxon>Eukaryota</taxon>
        <taxon>Metazoa</taxon>
        <taxon>Chordata</taxon>
        <taxon>Craniata</taxon>
        <taxon>Vertebrata</taxon>
        <taxon>Euteleostomi</taxon>
        <taxon>Actinopterygii</taxon>
        <taxon>Neopterygii</taxon>
        <taxon>Teleostei</taxon>
        <taxon>Neoteleostei</taxon>
        <taxon>Acanthomorphata</taxon>
        <taxon>Ovalentaria</taxon>
        <taxon>Pomacentridae</taxon>
        <taxon>Acanthochromis</taxon>
    </lineage>
</organism>
<evidence type="ECO:0000259" key="5">
    <source>
        <dbReference type="PROSITE" id="PS51720"/>
    </source>
</evidence>
<evidence type="ECO:0000256" key="3">
    <source>
        <dbReference type="ARBA" id="ARBA00023134"/>
    </source>
</evidence>
<dbReference type="AlphaFoldDB" id="A0A3Q1FMJ4"/>
<dbReference type="InterPro" id="IPR027417">
    <property type="entry name" value="P-loop_NTPase"/>
</dbReference>
<dbReference type="Proteomes" id="UP000257200">
    <property type="component" value="Unplaced"/>
</dbReference>
<protein>
    <recommendedName>
        <fullName evidence="5">AIG1-type G domain-containing protein</fullName>
    </recommendedName>
</protein>
<keyword evidence="7" id="KW-1185">Reference proteome</keyword>
<evidence type="ECO:0000313" key="6">
    <source>
        <dbReference type="Ensembl" id="ENSAPOP00000017674.1"/>
    </source>
</evidence>
<evidence type="ECO:0000256" key="1">
    <source>
        <dbReference type="ARBA" id="ARBA00008535"/>
    </source>
</evidence>
<dbReference type="FunFam" id="3.40.50.300:FF:000366">
    <property type="entry name" value="GTPase, IMAP family member 2"/>
    <property type="match status" value="1"/>
</dbReference>
<dbReference type="STRING" id="80966.ENSAPOP00000017674"/>